<feature type="domain" description="UspA" evidence="2">
    <location>
        <begin position="56"/>
        <end position="124"/>
    </location>
</feature>
<dbReference type="EMBL" id="VOTZ01000004">
    <property type="protein sequence ID" value="MCQ1537987.1"/>
    <property type="molecule type" value="Genomic_DNA"/>
</dbReference>
<dbReference type="Pfam" id="PF00582">
    <property type="entry name" value="Usp"/>
    <property type="match status" value="2"/>
</dbReference>
<dbReference type="InterPro" id="IPR006016">
    <property type="entry name" value="UspA"/>
</dbReference>
<protein>
    <submittedName>
        <fullName evidence="3">Universal stress protein</fullName>
    </submittedName>
</protein>
<dbReference type="RefSeq" id="WP_255331922.1">
    <property type="nucleotide sequence ID" value="NZ_VOTZ01000004.1"/>
</dbReference>
<dbReference type="AlphaFoldDB" id="A0ABD4TG95"/>
<organism evidence="3 4">
    <name type="scientific">Methanocalculus taiwanensis</name>
    <dbReference type="NCBI Taxonomy" id="106207"/>
    <lineage>
        <taxon>Archaea</taxon>
        <taxon>Methanobacteriati</taxon>
        <taxon>Methanobacteriota</taxon>
        <taxon>Stenosarchaea group</taxon>
        <taxon>Methanomicrobia</taxon>
        <taxon>Methanomicrobiales</taxon>
        <taxon>Methanocalculaceae</taxon>
        <taxon>Methanocalculus</taxon>
    </lineage>
</organism>
<dbReference type="InterPro" id="IPR014729">
    <property type="entry name" value="Rossmann-like_a/b/a_fold"/>
</dbReference>
<dbReference type="PANTHER" id="PTHR46268">
    <property type="entry name" value="STRESS RESPONSE PROTEIN NHAX"/>
    <property type="match status" value="1"/>
</dbReference>
<dbReference type="Proteomes" id="UP001524383">
    <property type="component" value="Unassembled WGS sequence"/>
</dbReference>
<evidence type="ECO:0000313" key="4">
    <source>
        <dbReference type="Proteomes" id="UP001524383"/>
    </source>
</evidence>
<dbReference type="Gene3D" id="3.40.50.620">
    <property type="entry name" value="HUPs"/>
    <property type="match status" value="2"/>
</dbReference>
<keyword evidence="4" id="KW-1185">Reference proteome</keyword>
<evidence type="ECO:0000256" key="1">
    <source>
        <dbReference type="ARBA" id="ARBA00008791"/>
    </source>
</evidence>
<dbReference type="CDD" id="cd00293">
    <property type="entry name" value="USP-like"/>
    <property type="match status" value="2"/>
</dbReference>
<evidence type="ECO:0000313" key="3">
    <source>
        <dbReference type="EMBL" id="MCQ1537987.1"/>
    </source>
</evidence>
<sequence>MFEKTLIPVAYGERPDELRKIGRILKSLGSESICLFHVSDTDSFFGGSDLSWLMLLKEALEEIGLNVRIWTGSDHIASAIAEAALLEGADEIYLKAKRRWQLRSILLGSVSRDLLRLADTPVFVHKIRPLLPGEGEGTITRDDLIVLYATDFDEASNRPLPYVMQFKGGWCHILHIRGRRADPGSEKRKSSEVKEKLSSLEEELRPYYGRVTSEERIGNAANEVLFVSDQIKADVIILGRRRPAFLSSPMGDTAERIVSGSKASIFLVP</sequence>
<dbReference type="PANTHER" id="PTHR46268:SF26">
    <property type="entry name" value="UNIVERSAL STRESS PROTEIN MJ0577"/>
    <property type="match status" value="1"/>
</dbReference>
<comment type="similarity">
    <text evidence="1">Belongs to the universal stress protein A family.</text>
</comment>
<dbReference type="SUPFAM" id="SSF52402">
    <property type="entry name" value="Adenine nucleotide alpha hydrolases-like"/>
    <property type="match status" value="2"/>
</dbReference>
<name>A0ABD4TG95_9EURY</name>
<gene>
    <name evidence="3" type="ORF">FTO68_03150</name>
</gene>
<proteinExistence type="inferred from homology"/>
<accession>A0ABD4TG95</accession>
<reference evidence="3 4" key="1">
    <citation type="submission" date="2019-08" db="EMBL/GenBank/DDBJ databases">
        <authorList>
            <person name="Chen S.-C."/>
            <person name="Lai M.-C."/>
            <person name="You Y.-T."/>
        </authorList>
    </citation>
    <scope>NUCLEOTIDE SEQUENCE [LARGE SCALE GENOMIC DNA]</scope>
    <source>
        <strain evidence="3 4">P2F9704a</strain>
    </source>
</reference>
<feature type="domain" description="UspA" evidence="2">
    <location>
        <begin position="146"/>
        <end position="269"/>
    </location>
</feature>
<comment type="caution">
    <text evidence="3">The sequence shown here is derived from an EMBL/GenBank/DDBJ whole genome shotgun (WGS) entry which is preliminary data.</text>
</comment>
<evidence type="ECO:0000259" key="2">
    <source>
        <dbReference type="Pfam" id="PF00582"/>
    </source>
</evidence>